<dbReference type="Proteomes" id="UP000239706">
    <property type="component" value="Unassembled WGS sequence"/>
</dbReference>
<dbReference type="Pfam" id="PF01381">
    <property type="entry name" value="HTH_3"/>
    <property type="match status" value="1"/>
</dbReference>
<dbReference type="GO" id="GO:0005829">
    <property type="term" value="C:cytosol"/>
    <property type="evidence" value="ECO:0007669"/>
    <property type="project" value="TreeGrafter"/>
</dbReference>
<keyword evidence="1" id="KW-0238">DNA-binding</keyword>
<comment type="caution">
    <text evidence="3">The sequence shown here is derived from an EMBL/GenBank/DDBJ whole genome shotgun (WGS) entry which is preliminary data.</text>
</comment>
<proteinExistence type="predicted"/>
<dbReference type="SMART" id="SM00530">
    <property type="entry name" value="HTH_XRE"/>
    <property type="match status" value="1"/>
</dbReference>
<evidence type="ECO:0000259" key="2">
    <source>
        <dbReference type="PROSITE" id="PS50943"/>
    </source>
</evidence>
<dbReference type="AlphaFoldDB" id="A0A2T0B7E3"/>
<dbReference type="PANTHER" id="PTHR46797">
    <property type="entry name" value="HTH-TYPE TRANSCRIPTIONAL REGULATOR"/>
    <property type="match status" value="1"/>
</dbReference>
<accession>A0A2T0B7E3</accession>
<dbReference type="CDD" id="cd00093">
    <property type="entry name" value="HTH_XRE"/>
    <property type="match status" value="1"/>
</dbReference>
<feature type="domain" description="HTH cro/C1-type" evidence="2">
    <location>
        <begin position="11"/>
        <end position="65"/>
    </location>
</feature>
<dbReference type="InterPro" id="IPR001387">
    <property type="entry name" value="Cro/C1-type_HTH"/>
</dbReference>
<evidence type="ECO:0000313" key="3">
    <source>
        <dbReference type="EMBL" id="PRR79775.1"/>
    </source>
</evidence>
<sequence>MKNTNLISTRFKKLREGSNLTQAQIAKFLNIDQSYISKFEKGERNLSVDLLEKICDLFGCNLKYFEDENEEYKPMSIAFRSSSLQNEDLEAIAAINKIALNVRFINSMLEEDNIEE</sequence>
<gene>
    <name evidence="3" type="ORF">CLLI_07050</name>
</gene>
<reference evidence="3 4" key="1">
    <citation type="submission" date="2018-03" db="EMBL/GenBank/DDBJ databases">
        <title>Genome sequence of Clostridium liquoris DSM 100320.</title>
        <authorList>
            <person name="Poehlein A."/>
            <person name="Daniel R."/>
        </authorList>
    </citation>
    <scope>NUCLEOTIDE SEQUENCE [LARGE SCALE GENOMIC DNA]</scope>
    <source>
        <strain evidence="3 4">DSM 100320</strain>
    </source>
</reference>
<dbReference type="SUPFAM" id="SSF47413">
    <property type="entry name" value="lambda repressor-like DNA-binding domains"/>
    <property type="match status" value="1"/>
</dbReference>
<dbReference type="InterPro" id="IPR010982">
    <property type="entry name" value="Lambda_DNA-bd_dom_sf"/>
</dbReference>
<evidence type="ECO:0000313" key="4">
    <source>
        <dbReference type="Proteomes" id="UP000239706"/>
    </source>
</evidence>
<dbReference type="PROSITE" id="PS50943">
    <property type="entry name" value="HTH_CROC1"/>
    <property type="match status" value="1"/>
</dbReference>
<dbReference type="GO" id="GO:0003677">
    <property type="term" value="F:DNA binding"/>
    <property type="evidence" value="ECO:0007669"/>
    <property type="project" value="UniProtKB-KW"/>
</dbReference>
<dbReference type="InterPro" id="IPR050807">
    <property type="entry name" value="TransReg_Diox_bact_type"/>
</dbReference>
<dbReference type="EMBL" id="PVXO01000016">
    <property type="protein sequence ID" value="PRR79775.1"/>
    <property type="molecule type" value="Genomic_DNA"/>
</dbReference>
<name>A0A2T0B7E3_9CLOT</name>
<dbReference type="RefSeq" id="WP_106062873.1">
    <property type="nucleotide sequence ID" value="NZ_PVXO01000016.1"/>
</dbReference>
<evidence type="ECO:0000256" key="1">
    <source>
        <dbReference type="ARBA" id="ARBA00023125"/>
    </source>
</evidence>
<dbReference type="OrthoDB" id="5756833at2"/>
<dbReference type="GO" id="GO:0003700">
    <property type="term" value="F:DNA-binding transcription factor activity"/>
    <property type="evidence" value="ECO:0007669"/>
    <property type="project" value="TreeGrafter"/>
</dbReference>
<protein>
    <submittedName>
        <fullName evidence="3">Anaerobic benzoate catabolism transcriptional regulator</fullName>
    </submittedName>
</protein>
<dbReference type="PANTHER" id="PTHR46797:SF24">
    <property type="entry name" value="DNA-BINDING PHAGE PROTEIN"/>
    <property type="match status" value="1"/>
</dbReference>
<organism evidence="3 4">
    <name type="scientific">Clostridium liquoris</name>
    <dbReference type="NCBI Taxonomy" id="1289519"/>
    <lineage>
        <taxon>Bacteria</taxon>
        <taxon>Bacillati</taxon>
        <taxon>Bacillota</taxon>
        <taxon>Clostridia</taxon>
        <taxon>Eubacteriales</taxon>
        <taxon>Clostridiaceae</taxon>
        <taxon>Clostridium</taxon>
    </lineage>
</organism>
<dbReference type="Gene3D" id="1.10.260.40">
    <property type="entry name" value="lambda repressor-like DNA-binding domains"/>
    <property type="match status" value="1"/>
</dbReference>
<keyword evidence="4" id="KW-1185">Reference proteome</keyword>